<reference evidence="3" key="1">
    <citation type="submission" date="2020-11" db="EMBL/GenBank/DDBJ databases">
        <authorList>
            <person name="Tran Van P."/>
        </authorList>
    </citation>
    <scope>NUCLEOTIDE SEQUENCE</scope>
</reference>
<keyword evidence="2" id="KW-0812">Transmembrane</keyword>
<feature type="compositionally biased region" description="Polar residues" evidence="1">
    <location>
        <begin position="235"/>
        <end position="251"/>
    </location>
</feature>
<organism evidence="3">
    <name type="scientific">Timema tahoe</name>
    <dbReference type="NCBI Taxonomy" id="61484"/>
    <lineage>
        <taxon>Eukaryota</taxon>
        <taxon>Metazoa</taxon>
        <taxon>Ecdysozoa</taxon>
        <taxon>Arthropoda</taxon>
        <taxon>Hexapoda</taxon>
        <taxon>Insecta</taxon>
        <taxon>Pterygota</taxon>
        <taxon>Neoptera</taxon>
        <taxon>Polyneoptera</taxon>
        <taxon>Phasmatodea</taxon>
        <taxon>Timematodea</taxon>
        <taxon>Timematoidea</taxon>
        <taxon>Timematidae</taxon>
        <taxon>Timema</taxon>
    </lineage>
</organism>
<evidence type="ECO:0000313" key="3">
    <source>
        <dbReference type="EMBL" id="CAD7463882.1"/>
    </source>
</evidence>
<protein>
    <submittedName>
        <fullName evidence="3">Uncharacterized protein</fullName>
    </submittedName>
</protein>
<keyword evidence="2" id="KW-1133">Transmembrane helix</keyword>
<name>A0A7R9IST0_9NEOP</name>
<evidence type="ECO:0000256" key="2">
    <source>
        <dbReference type="SAM" id="Phobius"/>
    </source>
</evidence>
<accession>A0A7R9IST0</accession>
<sequence>MRVEEYTKITTPRQDVLFKKGYLGRKRPTPAVDPASTPGSEAGTGPTSGADVVNGSPRADGEPLDSETSYEVLGPDDPPQFIYTNGFVDQNGLYFINVLVVVSSSTWLLLTVLVVVSSSTLSVLTVLVVVSSSTWSVLTVLVVVSSSTWSVPIDAYVPGGSYELYDPYSGNVTVVVGPAPPYPGGGGPPPVLAAVPCNPLPLQPLEWFNPAFLSCVAAPCQPQCMEPPRGKRYSLDSQNCSPQSSESTGSPQEGEEAPMQFHPQAPPPYVYPGYMFGPPVYNMNGGRWQVAGGRWTRLHLHIVATLKGVGGGGGVRVKHSGPVFEKEAPVLVSRSFDSTEDQFPGSSPRSIQRPTFVRITVTSRASHVLATSPSNDSKQPHWTL</sequence>
<proteinExistence type="predicted"/>
<dbReference type="AlphaFoldDB" id="A0A7R9IST0"/>
<dbReference type="EMBL" id="OE009580">
    <property type="protein sequence ID" value="CAD7463882.1"/>
    <property type="molecule type" value="Genomic_DNA"/>
</dbReference>
<keyword evidence="2" id="KW-0472">Membrane</keyword>
<feature type="transmembrane region" description="Helical" evidence="2">
    <location>
        <begin position="123"/>
        <end position="144"/>
    </location>
</feature>
<gene>
    <name evidence="3" type="ORF">TTEB3V08_LOCUS11762</name>
</gene>
<feature type="region of interest" description="Disordered" evidence="1">
    <location>
        <begin position="231"/>
        <end position="263"/>
    </location>
</feature>
<feature type="region of interest" description="Disordered" evidence="1">
    <location>
        <begin position="20"/>
        <end position="68"/>
    </location>
</feature>
<evidence type="ECO:0000256" key="1">
    <source>
        <dbReference type="SAM" id="MobiDB-lite"/>
    </source>
</evidence>
<feature type="transmembrane region" description="Helical" evidence="2">
    <location>
        <begin position="93"/>
        <end position="116"/>
    </location>
</feature>